<name>A0A285MQW6_9FLAO</name>
<comment type="function">
    <text evidence="4">Catalyzes the reversible epimerization of cellobiose to 4-O-beta-D-glucopyranosyl-D-mannose (Glc-Man).</text>
</comment>
<reference evidence="6" key="1">
    <citation type="submission" date="2017-09" db="EMBL/GenBank/DDBJ databases">
        <authorList>
            <person name="Varghese N."/>
            <person name="Submissions S."/>
        </authorList>
    </citation>
    <scope>NUCLEOTIDE SEQUENCE [LARGE SCALE GENOMIC DNA]</scope>
    <source>
        <strain evidence="6">DSM 25885</strain>
    </source>
</reference>
<evidence type="ECO:0000256" key="1">
    <source>
        <dbReference type="ARBA" id="ARBA00001470"/>
    </source>
</evidence>
<dbReference type="EMBL" id="OBEH01000002">
    <property type="protein sequence ID" value="SNY99574.1"/>
    <property type="molecule type" value="Genomic_DNA"/>
</dbReference>
<accession>A0A285MQW6</accession>
<dbReference type="EC" id="5.1.3.11" evidence="4"/>
<dbReference type="SUPFAM" id="SSF48208">
    <property type="entry name" value="Six-hairpin glycosidases"/>
    <property type="match status" value="1"/>
</dbReference>
<dbReference type="GO" id="GO:0047736">
    <property type="term" value="F:cellobiose epimerase activity"/>
    <property type="evidence" value="ECO:0007669"/>
    <property type="project" value="UniProtKB-UniRule"/>
</dbReference>
<dbReference type="OrthoDB" id="618431at2"/>
<keyword evidence="6" id="KW-1185">Reference proteome</keyword>
<dbReference type="Proteomes" id="UP000219048">
    <property type="component" value="Unassembled WGS sequence"/>
</dbReference>
<dbReference type="InterPro" id="IPR010819">
    <property type="entry name" value="AGE/CE"/>
</dbReference>
<dbReference type="GO" id="GO:0005975">
    <property type="term" value="P:carbohydrate metabolic process"/>
    <property type="evidence" value="ECO:0007669"/>
    <property type="project" value="InterPro"/>
</dbReference>
<comment type="catalytic activity">
    <reaction evidence="1 4">
        <text>D-cellobiose = beta-D-glucosyl-(1-&gt;4)-D-mannopyranose</text>
        <dbReference type="Rhea" id="RHEA:23384"/>
        <dbReference type="ChEBI" id="CHEBI:17057"/>
        <dbReference type="ChEBI" id="CHEBI:47931"/>
        <dbReference type="EC" id="5.1.3.11"/>
    </reaction>
</comment>
<sequence length="406" mass="48138">MKDQFSMLKDELDYTVQQNILEYWVNNSIDVEHGGFVGQVDYRNIKNMRSNKGIVLNSRILWTFSLAYKKLKKEDFRVLADRAYDYVNENFIDKNEGGVYWELNYLGKPINKKKQIYAQAFTIYAFTEYYKISKNKHALQRAMELFHLIEDKSFDKVNKGYIEAFSEDWSTLKDMRLSTKDANQEKTMNTHLHILEAYTNLYSVWPDDFLREQQVNLIKLFLDKFINAEDHLNLFFTNTWENQSSIISYGHDIECAWLLTEAAEMIEHPELIKKTHEVSVRIAQKFIAEAIDKDGGIINERDTENGHVDNEKHWWQHAEALVGLMNAHTISQDENFVPHIFSIWEFIKKNLIDHQNGEWFWMAKTENISENPQEKIGFWKCPYHNSRACFEMMDRIEALNIPQLKK</sequence>
<dbReference type="Gene3D" id="1.50.10.10">
    <property type="match status" value="1"/>
</dbReference>
<evidence type="ECO:0000313" key="5">
    <source>
        <dbReference type="EMBL" id="SNY99574.1"/>
    </source>
</evidence>
<dbReference type="PANTHER" id="PTHR15108">
    <property type="entry name" value="N-ACYLGLUCOSAMINE-2-EPIMERASE"/>
    <property type="match status" value="1"/>
</dbReference>
<dbReference type="InterPro" id="IPR008928">
    <property type="entry name" value="6-hairpin_glycosidase_sf"/>
</dbReference>
<evidence type="ECO:0000256" key="4">
    <source>
        <dbReference type="HAMAP-Rule" id="MF_00929"/>
    </source>
</evidence>
<dbReference type="Pfam" id="PF07221">
    <property type="entry name" value="GlcNAc_2-epim"/>
    <property type="match status" value="1"/>
</dbReference>
<keyword evidence="3 4" id="KW-0413">Isomerase</keyword>
<dbReference type="HAMAP" id="MF_00929">
    <property type="entry name" value="Cellobiose_2_epim"/>
    <property type="match status" value="1"/>
</dbReference>
<evidence type="ECO:0000256" key="2">
    <source>
        <dbReference type="ARBA" id="ARBA00008558"/>
    </source>
</evidence>
<dbReference type="RefSeq" id="WP_133067221.1">
    <property type="nucleotide sequence ID" value="NZ_OBEH01000002.1"/>
</dbReference>
<organism evidence="5 6">
    <name type="scientific">Flagellimonas pacifica</name>
    <dbReference type="NCBI Taxonomy" id="1247520"/>
    <lineage>
        <taxon>Bacteria</taxon>
        <taxon>Pseudomonadati</taxon>
        <taxon>Bacteroidota</taxon>
        <taxon>Flavobacteriia</taxon>
        <taxon>Flavobacteriales</taxon>
        <taxon>Flavobacteriaceae</taxon>
        <taxon>Flagellimonas</taxon>
    </lineage>
</organism>
<proteinExistence type="inferred from homology"/>
<protein>
    <recommendedName>
        <fullName evidence="4">Cellobiose 2-epimerase</fullName>
        <shortName evidence="4">CE</shortName>
        <ecNumber evidence="4">5.1.3.11</ecNumber>
    </recommendedName>
</protein>
<evidence type="ECO:0000256" key="3">
    <source>
        <dbReference type="ARBA" id="ARBA00023235"/>
    </source>
</evidence>
<comment type="similarity">
    <text evidence="4">Belongs to the cellobiose 2-epimerase family.</text>
</comment>
<dbReference type="InterPro" id="IPR012341">
    <property type="entry name" value="6hp_glycosidase-like_sf"/>
</dbReference>
<evidence type="ECO:0000313" key="6">
    <source>
        <dbReference type="Proteomes" id="UP000219048"/>
    </source>
</evidence>
<gene>
    <name evidence="5" type="ORF">SAMN06265377_1385</name>
</gene>
<comment type="similarity">
    <text evidence="2">Belongs to the N-acylglucosamine 2-epimerase family.</text>
</comment>
<dbReference type="InterPro" id="IPR028584">
    <property type="entry name" value="Cellobiose_2_epim"/>
</dbReference>
<dbReference type="AlphaFoldDB" id="A0A285MQW6"/>